<dbReference type="Gene3D" id="3.40.50.450">
    <property type="match status" value="2"/>
</dbReference>
<dbReference type="SUPFAM" id="SSF52309">
    <property type="entry name" value="N-(deoxy)ribosyltransferase-like"/>
    <property type="match status" value="1"/>
</dbReference>
<keyword evidence="1" id="KW-0539">Nucleus</keyword>
<comment type="catalytic activity">
    <reaction evidence="1">
        <text>a pyrimidine 2'-deoxyribonucleoside 5'-phosphate + H2O = a pyrimidine nucleobase + 2-deoxy-D-ribose 5-phosphate</text>
        <dbReference type="Rhea" id="RHEA:57852"/>
        <dbReference type="ChEBI" id="CHEBI:15377"/>
        <dbReference type="ChEBI" id="CHEBI:26432"/>
        <dbReference type="ChEBI" id="CHEBI:62877"/>
        <dbReference type="ChEBI" id="CHEBI:142209"/>
    </reaction>
</comment>
<feature type="binding site" description="in other chain" evidence="1">
    <location>
        <position position="60"/>
    </location>
    <ligand>
        <name>substrate</name>
        <note>ligand shared between homodimeric partners</note>
    </ligand>
</feature>
<dbReference type="InterPro" id="IPR028607">
    <property type="entry name" value="DNPH1"/>
</dbReference>
<keyword evidence="1" id="KW-0963">Cytoplasm</keyword>
<feature type="binding site" evidence="1">
    <location>
        <begin position="84"/>
        <end position="86"/>
    </location>
    <ligand>
        <name>substrate</name>
        <note>ligand shared between homodimeric partners</note>
    </ligand>
</feature>
<feature type="binding site" description="in other chain" evidence="1">
    <location>
        <position position="19"/>
    </location>
    <ligand>
        <name>substrate</name>
        <note>ligand shared between homodimeric partners</note>
    </ligand>
</feature>
<dbReference type="InterPro" id="IPR051239">
    <property type="entry name" value="2'-dNMP_N-hydrolase"/>
</dbReference>
<dbReference type="Proteomes" id="UP001164746">
    <property type="component" value="Chromosome 4"/>
</dbReference>
<evidence type="ECO:0000313" key="2">
    <source>
        <dbReference type="EMBL" id="WAR03255.1"/>
    </source>
</evidence>
<comment type="similarity">
    <text evidence="1">Belongs to the 2'-deoxynucleoside 5'-phosphate N-hydrolase 1 family.</text>
</comment>
<name>A0ABY7E0G1_MYAAR</name>
<proteinExistence type="inferred from homology"/>
<sequence>MKIYFCGSIRAGRQDADLYLRLITQLKTYGEVLTEHVGAKGLENVVVAEVTQPSLGVGYEIGRAIDMGKRILCLFRPAPDKRLSAMIAGADNGSSFIVKNYQEEQAAQIFSDFFK</sequence>
<dbReference type="PANTHER" id="PTHR15364:SF0">
    <property type="entry name" value="2'-DEOXYNUCLEOSIDE 5'-PHOSPHATE N-HYDROLASE 1"/>
    <property type="match status" value="1"/>
</dbReference>
<keyword evidence="1" id="KW-0378">Hydrolase</keyword>
<dbReference type="EC" id="3.2.2.-" evidence="1"/>
<comment type="catalytic activity">
    <reaction evidence="1">
        <text>a purine 2'-deoxyribonucleoside 5'-phosphate + H2O = a purine nucleobase + 2-deoxy-D-ribose 5-phosphate</text>
        <dbReference type="Rhea" id="RHEA:51132"/>
        <dbReference type="ChEBI" id="CHEBI:15377"/>
        <dbReference type="ChEBI" id="CHEBI:26386"/>
        <dbReference type="ChEBI" id="CHEBI:62877"/>
        <dbReference type="ChEBI" id="CHEBI:142198"/>
    </reaction>
</comment>
<keyword evidence="3" id="KW-1185">Reference proteome</keyword>
<comment type="subcellular location">
    <subcellularLocation>
        <location evidence="1">Cytoplasm</location>
    </subcellularLocation>
    <subcellularLocation>
        <location evidence="1">Nucleus</location>
    </subcellularLocation>
</comment>
<dbReference type="PANTHER" id="PTHR15364">
    <property type="entry name" value="2'-DEOXYNUCLEOSIDE 5'-PHOSPHATE N-HYDROLASE 1"/>
    <property type="match status" value="1"/>
</dbReference>
<protein>
    <recommendedName>
        <fullName evidence="1">Putative 2'-deoxynucleoside 5'-phosphate N-hydrolase 1</fullName>
        <ecNumber evidence="1">3.2.2.-</ecNumber>
    </recommendedName>
</protein>
<gene>
    <name evidence="2" type="ORF">MAR_009813</name>
</gene>
<comment type="subunit">
    <text evidence="1">Monomer and homodimer.</text>
</comment>
<dbReference type="EMBL" id="CP111015">
    <property type="protein sequence ID" value="WAR03255.1"/>
    <property type="molecule type" value="Genomic_DNA"/>
</dbReference>
<evidence type="ECO:0000256" key="1">
    <source>
        <dbReference type="HAMAP-Rule" id="MF_03036"/>
    </source>
</evidence>
<comment type="function">
    <text evidence="1">Catalyzes the cleavage of the N-glycosidic bond of deoxyribonucleoside 5'-monophosphates to yield deoxyribose 5-phosphate and a purine or pyrimidine base.</text>
</comment>
<reference evidence="2" key="1">
    <citation type="submission" date="2022-11" db="EMBL/GenBank/DDBJ databases">
        <title>Centuries of genome instability and evolution in soft-shell clam transmissible cancer (bioRxiv).</title>
        <authorList>
            <person name="Hart S.F.M."/>
            <person name="Yonemitsu M.A."/>
            <person name="Giersch R.M."/>
            <person name="Beal B.F."/>
            <person name="Arriagada G."/>
            <person name="Davis B.W."/>
            <person name="Ostrander E.A."/>
            <person name="Goff S.P."/>
            <person name="Metzger M.J."/>
        </authorList>
    </citation>
    <scope>NUCLEOTIDE SEQUENCE</scope>
    <source>
        <strain evidence="2">MELC-2E11</strain>
        <tissue evidence="2">Siphon/mantle</tissue>
    </source>
</reference>
<accession>A0ABY7E0G1</accession>
<keyword evidence="1" id="KW-0326">Glycosidase</keyword>
<keyword evidence="1" id="KW-0546">Nucleotide metabolism</keyword>
<feature type="binding site" description="in other chain" evidence="1">
    <location>
        <begin position="4"/>
        <end position="10"/>
    </location>
    <ligand>
        <name>substrate</name>
        <note>ligand shared between homodimeric partners</note>
    </ligand>
</feature>
<dbReference type="HAMAP" id="MF_03036">
    <property type="entry name" value="Nuc_phosphate_hydrolase"/>
    <property type="match status" value="1"/>
</dbReference>
<organism evidence="2 3">
    <name type="scientific">Mya arenaria</name>
    <name type="common">Soft-shell clam</name>
    <dbReference type="NCBI Taxonomy" id="6604"/>
    <lineage>
        <taxon>Eukaryota</taxon>
        <taxon>Metazoa</taxon>
        <taxon>Spiralia</taxon>
        <taxon>Lophotrochozoa</taxon>
        <taxon>Mollusca</taxon>
        <taxon>Bivalvia</taxon>
        <taxon>Autobranchia</taxon>
        <taxon>Heteroconchia</taxon>
        <taxon>Euheterodonta</taxon>
        <taxon>Imparidentia</taxon>
        <taxon>Neoheterodontei</taxon>
        <taxon>Myida</taxon>
        <taxon>Myoidea</taxon>
        <taxon>Myidae</taxon>
        <taxon>Mya</taxon>
    </lineage>
</organism>
<evidence type="ECO:0000313" key="3">
    <source>
        <dbReference type="Proteomes" id="UP001164746"/>
    </source>
</evidence>